<dbReference type="AlphaFoldDB" id="A0A5N7B8P3"/>
<accession>A0A5N7B8P3</accession>
<keyword evidence="3" id="KW-1185">Reference proteome</keyword>
<reference evidence="2 3" key="1">
    <citation type="submission" date="2019-04" db="EMBL/GenBank/DDBJ databases">
        <title>Friends and foes A comparative genomics studyof 23 Aspergillus species from section Flavi.</title>
        <authorList>
            <consortium name="DOE Joint Genome Institute"/>
            <person name="Kjaerbolling I."/>
            <person name="Vesth T."/>
            <person name="Frisvad J.C."/>
            <person name="Nybo J.L."/>
            <person name="Theobald S."/>
            <person name="Kildgaard S."/>
            <person name="Isbrandt T."/>
            <person name="Kuo A."/>
            <person name="Sato A."/>
            <person name="Lyhne E.K."/>
            <person name="Kogle M.E."/>
            <person name="Wiebenga A."/>
            <person name="Kun R.S."/>
            <person name="Lubbers R.J."/>
            <person name="Makela M.R."/>
            <person name="Barry K."/>
            <person name="Chovatia M."/>
            <person name="Clum A."/>
            <person name="Daum C."/>
            <person name="Haridas S."/>
            <person name="He G."/>
            <person name="LaButti K."/>
            <person name="Lipzen A."/>
            <person name="Mondo S."/>
            <person name="Riley R."/>
            <person name="Salamov A."/>
            <person name="Simmons B.A."/>
            <person name="Magnuson J.K."/>
            <person name="Henrissat B."/>
            <person name="Mortensen U.H."/>
            <person name="Larsen T.O."/>
            <person name="Devries R.P."/>
            <person name="Grigoriev I.V."/>
            <person name="Machida M."/>
            <person name="Baker S.E."/>
            <person name="Andersen M.R."/>
        </authorList>
    </citation>
    <scope>NUCLEOTIDE SEQUENCE [LARGE SCALE GENOMIC DNA]</scope>
    <source>
        <strain evidence="2 3">IBT 29228</strain>
    </source>
</reference>
<sequence>MAILSWRWDGDIHSSRNIASAVHAAKTMSIKYLFVDQVSIDQTLDGDALIEKIQAFSKLYTALTVIVAYDKIDEDFTKTVHRPWIFYEMRLYRYNPGQVIYVSHCDQGTEYLVPKDRYLGTNFWGYRFCSYFMLSWMSSFMTTIFHILRGSIHMTSISDLKFIMPPYARILSTAYEIMARNDYLLTAGLLYGACTDTTWSLPWNIRTMNYRRYRFKSRMGPTFQDHSSLWTKYDIYLDGIKVAEWERNLLEVESWYTLSIVQGADQAVLKALALNDSEFLREYSLQEEARCTCLRMPHENRVPLPTVKLASVIL</sequence>
<dbReference type="EMBL" id="ML736213">
    <property type="protein sequence ID" value="KAE8378108.1"/>
    <property type="molecule type" value="Genomic_DNA"/>
</dbReference>
<name>A0A5N7B8P3_9EURO</name>
<evidence type="ECO:0008006" key="4">
    <source>
        <dbReference type="Google" id="ProtNLM"/>
    </source>
</evidence>
<dbReference type="OrthoDB" id="5420025at2759"/>
<evidence type="ECO:0000313" key="2">
    <source>
        <dbReference type="EMBL" id="KAE8378108.1"/>
    </source>
</evidence>
<gene>
    <name evidence="2" type="ORF">BDV26DRAFT_198700</name>
</gene>
<keyword evidence="1" id="KW-0812">Transmembrane</keyword>
<evidence type="ECO:0000313" key="3">
    <source>
        <dbReference type="Proteomes" id="UP000326198"/>
    </source>
</evidence>
<proteinExistence type="predicted"/>
<organism evidence="2 3">
    <name type="scientific">Aspergillus bertholletiae</name>
    <dbReference type="NCBI Taxonomy" id="1226010"/>
    <lineage>
        <taxon>Eukaryota</taxon>
        <taxon>Fungi</taxon>
        <taxon>Dikarya</taxon>
        <taxon>Ascomycota</taxon>
        <taxon>Pezizomycotina</taxon>
        <taxon>Eurotiomycetes</taxon>
        <taxon>Eurotiomycetidae</taxon>
        <taxon>Eurotiales</taxon>
        <taxon>Aspergillaceae</taxon>
        <taxon>Aspergillus</taxon>
        <taxon>Aspergillus subgen. Circumdati</taxon>
    </lineage>
</organism>
<keyword evidence="1" id="KW-1133">Transmembrane helix</keyword>
<keyword evidence="1" id="KW-0472">Membrane</keyword>
<dbReference type="Proteomes" id="UP000326198">
    <property type="component" value="Unassembled WGS sequence"/>
</dbReference>
<evidence type="ECO:0000256" key="1">
    <source>
        <dbReference type="SAM" id="Phobius"/>
    </source>
</evidence>
<feature type="transmembrane region" description="Helical" evidence="1">
    <location>
        <begin position="124"/>
        <end position="148"/>
    </location>
</feature>
<protein>
    <recommendedName>
        <fullName evidence="4">Heterokaryon incompatibility domain-containing protein</fullName>
    </recommendedName>
</protein>